<dbReference type="CDD" id="cd10434">
    <property type="entry name" value="GIY-YIG_UvrC_Cho"/>
    <property type="match status" value="1"/>
</dbReference>
<keyword evidence="2 7" id="KW-0227">DNA damage</keyword>
<evidence type="ECO:0000256" key="3">
    <source>
        <dbReference type="ARBA" id="ARBA00022769"/>
    </source>
</evidence>
<dbReference type="GO" id="GO:0003677">
    <property type="term" value="F:DNA binding"/>
    <property type="evidence" value="ECO:0007669"/>
    <property type="project" value="UniProtKB-UniRule"/>
</dbReference>
<dbReference type="Pfam" id="PF08459">
    <property type="entry name" value="UvrC_RNaseH_dom"/>
    <property type="match status" value="1"/>
</dbReference>
<dbReference type="InterPro" id="IPR036876">
    <property type="entry name" value="UVR_dom_sf"/>
</dbReference>
<keyword evidence="1 7" id="KW-0963">Cytoplasm</keyword>
<keyword evidence="4 7" id="KW-0267">Excision nuclease</keyword>
<dbReference type="Gene3D" id="3.30.420.340">
    <property type="entry name" value="UvrC, RNAse H endonuclease domain"/>
    <property type="match status" value="1"/>
</dbReference>
<reference evidence="11 12" key="1">
    <citation type="submission" date="2019-02" db="EMBL/GenBank/DDBJ databases">
        <title>Deep-cultivation of Planctomycetes and their phenomic and genomic characterization uncovers novel biology.</title>
        <authorList>
            <person name="Wiegand S."/>
            <person name="Jogler M."/>
            <person name="Boedeker C."/>
            <person name="Pinto D."/>
            <person name="Vollmers J."/>
            <person name="Rivas-Marin E."/>
            <person name="Kohn T."/>
            <person name="Peeters S.H."/>
            <person name="Heuer A."/>
            <person name="Rast P."/>
            <person name="Oberbeckmann S."/>
            <person name="Bunk B."/>
            <person name="Jeske O."/>
            <person name="Meyerdierks A."/>
            <person name="Storesund J.E."/>
            <person name="Kallscheuer N."/>
            <person name="Luecker S."/>
            <person name="Lage O.M."/>
            <person name="Pohl T."/>
            <person name="Merkel B.J."/>
            <person name="Hornburger P."/>
            <person name="Mueller R.-W."/>
            <person name="Bruemmer F."/>
            <person name="Labrenz M."/>
            <person name="Spormann A.M."/>
            <person name="Op den Camp H."/>
            <person name="Overmann J."/>
            <person name="Amann R."/>
            <person name="Jetten M.S.M."/>
            <person name="Mascher T."/>
            <person name="Medema M.H."/>
            <person name="Devos D.P."/>
            <person name="Kaster A.-K."/>
            <person name="Ovreas L."/>
            <person name="Rohde M."/>
            <person name="Galperin M.Y."/>
            <person name="Jogler C."/>
        </authorList>
    </citation>
    <scope>NUCLEOTIDE SEQUENCE [LARGE SCALE GENOMIC DNA]</scope>
    <source>
        <strain evidence="11 12">Pla163</strain>
    </source>
</reference>
<dbReference type="Proteomes" id="UP000319342">
    <property type="component" value="Chromosome"/>
</dbReference>
<dbReference type="InterPro" id="IPR038476">
    <property type="entry name" value="UvrC_RNase_H_dom_sf"/>
</dbReference>
<dbReference type="GO" id="GO:0006289">
    <property type="term" value="P:nucleotide-excision repair"/>
    <property type="evidence" value="ECO:0007669"/>
    <property type="project" value="UniProtKB-UniRule"/>
</dbReference>
<dbReference type="HAMAP" id="MF_00203">
    <property type="entry name" value="UvrC"/>
    <property type="match status" value="1"/>
</dbReference>
<feature type="domain" description="GIY-YIG" evidence="9">
    <location>
        <begin position="13"/>
        <end position="92"/>
    </location>
</feature>
<dbReference type="SUPFAM" id="SSF47781">
    <property type="entry name" value="RuvA domain 2-like"/>
    <property type="match status" value="1"/>
</dbReference>
<dbReference type="GO" id="GO:0009380">
    <property type="term" value="C:excinuclease repair complex"/>
    <property type="evidence" value="ECO:0007669"/>
    <property type="project" value="InterPro"/>
</dbReference>
<evidence type="ECO:0000313" key="12">
    <source>
        <dbReference type="Proteomes" id="UP000319342"/>
    </source>
</evidence>
<accession>A0A518D112</accession>
<dbReference type="InterPro" id="IPR035901">
    <property type="entry name" value="GIY-YIG_endonuc_sf"/>
</dbReference>
<keyword evidence="12" id="KW-1185">Reference proteome</keyword>
<dbReference type="PROSITE" id="PS50151">
    <property type="entry name" value="UVR"/>
    <property type="match status" value="1"/>
</dbReference>
<organism evidence="11 12">
    <name type="scientific">Rohdeia mirabilis</name>
    <dbReference type="NCBI Taxonomy" id="2528008"/>
    <lineage>
        <taxon>Bacteria</taxon>
        <taxon>Pseudomonadati</taxon>
        <taxon>Planctomycetota</taxon>
        <taxon>Planctomycetia</taxon>
        <taxon>Planctomycetia incertae sedis</taxon>
        <taxon>Rohdeia</taxon>
    </lineage>
</organism>
<keyword evidence="5 7" id="KW-0234">DNA repair</keyword>
<dbReference type="Gene3D" id="4.10.860.10">
    <property type="entry name" value="UVR domain"/>
    <property type="match status" value="1"/>
</dbReference>
<dbReference type="PANTHER" id="PTHR30562">
    <property type="entry name" value="UVRC/OXIDOREDUCTASE"/>
    <property type="match status" value="1"/>
</dbReference>
<dbReference type="InterPro" id="IPR003583">
    <property type="entry name" value="Hlx-hairpin-Hlx_DNA-bd_motif"/>
</dbReference>
<dbReference type="GO" id="GO:0005737">
    <property type="term" value="C:cytoplasm"/>
    <property type="evidence" value="ECO:0007669"/>
    <property type="project" value="UniProtKB-SubCell"/>
</dbReference>
<dbReference type="Pfam" id="PF01541">
    <property type="entry name" value="GIY-YIG"/>
    <property type="match status" value="1"/>
</dbReference>
<dbReference type="InterPro" id="IPR004791">
    <property type="entry name" value="UvrC"/>
</dbReference>
<dbReference type="PROSITE" id="PS50165">
    <property type="entry name" value="UVRC"/>
    <property type="match status" value="1"/>
</dbReference>
<dbReference type="InterPro" id="IPR000305">
    <property type="entry name" value="GIY-YIG_endonuc"/>
</dbReference>
<dbReference type="InterPro" id="IPR001943">
    <property type="entry name" value="UVR_dom"/>
</dbReference>
<dbReference type="SMART" id="SM00465">
    <property type="entry name" value="GIYc"/>
    <property type="match status" value="1"/>
</dbReference>
<dbReference type="EMBL" id="CP036290">
    <property type="protein sequence ID" value="QDU85161.1"/>
    <property type="molecule type" value="Genomic_DNA"/>
</dbReference>
<feature type="domain" description="UvrC family homology region profile" evidence="10">
    <location>
        <begin position="269"/>
        <end position="475"/>
    </location>
</feature>
<dbReference type="InterPro" id="IPR047296">
    <property type="entry name" value="GIY-YIG_UvrC_Cho"/>
</dbReference>
<dbReference type="InterPro" id="IPR010994">
    <property type="entry name" value="RuvA_2-like"/>
</dbReference>
<dbReference type="Pfam" id="PF22920">
    <property type="entry name" value="UvrC_RNaseH"/>
    <property type="match status" value="1"/>
</dbReference>
<dbReference type="SUPFAM" id="SSF46600">
    <property type="entry name" value="C-terminal UvrC-binding domain of UvrB"/>
    <property type="match status" value="1"/>
</dbReference>
<comment type="similarity">
    <text evidence="7">Belongs to the UvrC family.</text>
</comment>
<dbReference type="Pfam" id="PF02151">
    <property type="entry name" value="UVR"/>
    <property type="match status" value="1"/>
</dbReference>
<dbReference type="FunFam" id="3.40.1440.10:FF:000001">
    <property type="entry name" value="UvrABC system protein C"/>
    <property type="match status" value="1"/>
</dbReference>
<evidence type="ECO:0000259" key="10">
    <source>
        <dbReference type="PROSITE" id="PS50165"/>
    </source>
</evidence>
<dbReference type="Pfam" id="PF14520">
    <property type="entry name" value="HHH_5"/>
    <property type="match status" value="1"/>
</dbReference>
<evidence type="ECO:0000256" key="5">
    <source>
        <dbReference type="ARBA" id="ARBA00023204"/>
    </source>
</evidence>
<protein>
    <recommendedName>
        <fullName evidence="7">UvrABC system protein C</fullName>
        <shortName evidence="7">Protein UvrC</shortName>
    </recommendedName>
    <alternativeName>
        <fullName evidence="7">Excinuclease ABC subunit C</fullName>
    </alternativeName>
</protein>
<dbReference type="GO" id="GO:0009381">
    <property type="term" value="F:excinuclease ABC activity"/>
    <property type="evidence" value="ECO:0007669"/>
    <property type="project" value="UniProtKB-UniRule"/>
</dbReference>
<sequence>MSEPRWSIDGVPDLPGVYLFEDDAGKVLYVGKARALKKRLASYRRPGGDGRLGVLFLEQEATRVRTIVTRTEGEALLLEDELIKTHQPPYNVRLKDDKSFLMIRLDQDERFPRLKFVRAHDRKRGKGTGRSRFFGPFASARSVRRTMSDLHRIVPLRDCSDAVLNNRSRPCLKHQIGLCSAPCVDLIDEARYAELVERAVAVLAGDTRELESDLRARMDQAAERLEYEQAAFWRDRIEALRRTAERQGVRPSDSIERDALGLARLGERAVVHRLAFRGGQLVESRSHTFRTQLADEDALNDVITALYGTAGRRKPPREVLVPCLPSEAELLAELYGIERFVVPSSGERKRFLEVAGENARSHLEQSTGAETEQAEALQKVARLADLDPDAPPEVIDCYDISNIQGSNVVASRVRFRRGVPDRAGYRRFKVRSVDGQDDFASMAEVVGRSMRRGLEDDDLPDLVVIDGGAGQLGAALAARDEAGAFDVPFVGLAKARSERTIGGRKVGASEERLYLAPDREPLVLPKHDAGRYLLERLRDEAHRFAITFHRKQRGKITSRLDAIPGVGEARRKALLRTFGSATGVERASVEQIAAVPGIGDDLAREILRRLRDKSES</sequence>
<evidence type="ECO:0000256" key="4">
    <source>
        <dbReference type="ARBA" id="ARBA00022881"/>
    </source>
</evidence>
<dbReference type="NCBIfam" id="TIGR00194">
    <property type="entry name" value="uvrC"/>
    <property type="match status" value="1"/>
</dbReference>
<evidence type="ECO:0000259" key="9">
    <source>
        <dbReference type="PROSITE" id="PS50164"/>
    </source>
</evidence>
<dbReference type="OrthoDB" id="9804933at2"/>
<comment type="function">
    <text evidence="7">The UvrABC repair system catalyzes the recognition and processing of DNA lesions. UvrC both incises the 5' and 3' sides of the lesion. The N-terminal half is responsible for the 3' incision and the C-terminal half is responsible for the 5' incision.</text>
</comment>
<dbReference type="PROSITE" id="PS50164">
    <property type="entry name" value="GIY_YIG"/>
    <property type="match status" value="1"/>
</dbReference>
<name>A0A518D112_9BACT</name>
<dbReference type="SUPFAM" id="SSF82771">
    <property type="entry name" value="GIY-YIG endonuclease"/>
    <property type="match status" value="1"/>
</dbReference>
<evidence type="ECO:0000256" key="2">
    <source>
        <dbReference type="ARBA" id="ARBA00022763"/>
    </source>
</evidence>
<proteinExistence type="inferred from homology"/>
<keyword evidence="6 7" id="KW-0742">SOS response</keyword>
<dbReference type="InterPro" id="IPR050066">
    <property type="entry name" value="UvrABC_protein_C"/>
</dbReference>
<evidence type="ECO:0000256" key="7">
    <source>
        <dbReference type="HAMAP-Rule" id="MF_00203"/>
    </source>
</evidence>
<dbReference type="InterPro" id="IPR001162">
    <property type="entry name" value="UvrC_RNase_H_dom"/>
</dbReference>
<evidence type="ECO:0000256" key="1">
    <source>
        <dbReference type="ARBA" id="ARBA00022490"/>
    </source>
</evidence>
<evidence type="ECO:0000256" key="6">
    <source>
        <dbReference type="ARBA" id="ARBA00023236"/>
    </source>
</evidence>
<dbReference type="AlphaFoldDB" id="A0A518D112"/>
<dbReference type="SMART" id="SM00278">
    <property type="entry name" value="HhH1"/>
    <property type="match status" value="2"/>
</dbReference>
<comment type="subunit">
    <text evidence="7">Interacts with UvrB in an incision complex.</text>
</comment>
<dbReference type="Gene3D" id="3.40.1440.10">
    <property type="entry name" value="GIY-YIG endonuclease"/>
    <property type="match status" value="1"/>
</dbReference>
<feature type="domain" description="UVR" evidence="8">
    <location>
        <begin position="208"/>
        <end position="243"/>
    </location>
</feature>
<keyword evidence="3 7" id="KW-0228">DNA excision</keyword>
<dbReference type="RefSeq" id="WP_145188011.1">
    <property type="nucleotide sequence ID" value="NZ_CP036290.1"/>
</dbReference>
<dbReference type="GO" id="GO:0009432">
    <property type="term" value="P:SOS response"/>
    <property type="evidence" value="ECO:0007669"/>
    <property type="project" value="UniProtKB-UniRule"/>
</dbReference>
<gene>
    <name evidence="7 11" type="primary">uvrC</name>
    <name evidence="11" type="ORF">Pla163_22870</name>
</gene>
<dbReference type="PANTHER" id="PTHR30562:SF1">
    <property type="entry name" value="UVRABC SYSTEM PROTEIN C"/>
    <property type="match status" value="1"/>
</dbReference>
<comment type="subcellular location">
    <subcellularLocation>
        <location evidence="7">Cytoplasm</location>
    </subcellularLocation>
</comment>
<evidence type="ECO:0000313" key="11">
    <source>
        <dbReference type="EMBL" id="QDU85161.1"/>
    </source>
</evidence>
<dbReference type="Gene3D" id="1.10.150.20">
    <property type="entry name" value="5' to 3' exonuclease, C-terminal subdomain"/>
    <property type="match status" value="1"/>
</dbReference>
<evidence type="ECO:0000259" key="8">
    <source>
        <dbReference type="PROSITE" id="PS50151"/>
    </source>
</evidence>